<keyword evidence="7 9" id="KW-0811">Translocation</keyword>
<evidence type="ECO:0000256" key="2">
    <source>
        <dbReference type="ARBA" id="ARBA00022448"/>
    </source>
</evidence>
<dbReference type="GO" id="GO:0065002">
    <property type="term" value="P:intracellular protein transmembrane transport"/>
    <property type="evidence" value="ECO:0007669"/>
    <property type="project" value="UniProtKB-UniRule"/>
</dbReference>
<dbReference type="GO" id="GO:0006605">
    <property type="term" value="P:protein targeting"/>
    <property type="evidence" value="ECO:0007669"/>
    <property type="project" value="UniProtKB-UniRule"/>
</dbReference>
<dbReference type="PANTHER" id="PTHR33910">
    <property type="entry name" value="PROTEIN TRANSLOCASE SUBUNIT SECE"/>
    <property type="match status" value="1"/>
</dbReference>
<evidence type="ECO:0000256" key="9">
    <source>
        <dbReference type="HAMAP-Rule" id="MF_00422"/>
    </source>
</evidence>
<evidence type="ECO:0000256" key="5">
    <source>
        <dbReference type="ARBA" id="ARBA00022927"/>
    </source>
</evidence>
<feature type="transmembrane region" description="Helical" evidence="9">
    <location>
        <begin position="26"/>
        <end position="45"/>
    </location>
</feature>
<dbReference type="OrthoDB" id="9806365at2"/>
<organism evidence="10 11">
    <name type="scientific">Rodentibacter heidelbergensis</name>
    <dbReference type="NCBI Taxonomy" id="1908258"/>
    <lineage>
        <taxon>Bacteria</taxon>
        <taxon>Pseudomonadati</taxon>
        <taxon>Pseudomonadota</taxon>
        <taxon>Gammaproteobacteria</taxon>
        <taxon>Pasteurellales</taxon>
        <taxon>Pasteurellaceae</taxon>
        <taxon>Rodentibacter</taxon>
    </lineage>
</organism>
<dbReference type="AlphaFoldDB" id="A0A1V3I9A1"/>
<dbReference type="PRINTS" id="PR01650">
    <property type="entry name" value="SECETRNLCASE"/>
</dbReference>
<dbReference type="Proteomes" id="UP000189437">
    <property type="component" value="Unassembled WGS sequence"/>
</dbReference>
<evidence type="ECO:0000313" key="11">
    <source>
        <dbReference type="Proteomes" id="UP000189437"/>
    </source>
</evidence>
<dbReference type="GO" id="GO:0043952">
    <property type="term" value="P:protein transport by the Sec complex"/>
    <property type="evidence" value="ECO:0007669"/>
    <property type="project" value="UniProtKB-UniRule"/>
</dbReference>
<accession>A0A1V3I9A1</accession>
<keyword evidence="5 9" id="KW-0653">Protein transport</keyword>
<keyword evidence="4 9" id="KW-0812">Transmembrane</keyword>
<evidence type="ECO:0000256" key="3">
    <source>
        <dbReference type="ARBA" id="ARBA00022475"/>
    </source>
</evidence>
<evidence type="ECO:0000313" key="10">
    <source>
        <dbReference type="EMBL" id="OOF36607.1"/>
    </source>
</evidence>
<dbReference type="InterPro" id="IPR005807">
    <property type="entry name" value="SecE_bac"/>
</dbReference>
<evidence type="ECO:0000256" key="6">
    <source>
        <dbReference type="ARBA" id="ARBA00022989"/>
    </source>
</evidence>
<evidence type="ECO:0000256" key="1">
    <source>
        <dbReference type="ARBA" id="ARBA00004370"/>
    </source>
</evidence>
<dbReference type="InterPro" id="IPR038379">
    <property type="entry name" value="SecE_sf"/>
</dbReference>
<comment type="similarity">
    <text evidence="9">Belongs to the SecE/SEC61-gamma family.</text>
</comment>
<dbReference type="Gene3D" id="1.20.5.1030">
    <property type="entry name" value="Preprotein translocase secy subunit"/>
    <property type="match status" value="1"/>
</dbReference>
<dbReference type="GO" id="GO:0009306">
    <property type="term" value="P:protein secretion"/>
    <property type="evidence" value="ECO:0007669"/>
    <property type="project" value="UniProtKB-UniRule"/>
</dbReference>
<dbReference type="NCBIfam" id="NF004376">
    <property type="entry name" value="PRK05740.2-1"/>
    <property type="match status" value="1"/>
</dbReference>
<comment type="function">
    <text evidence="9">Essential subunit of the Sec protein translocation channel SecYEG. Clamps together the 2 halves of SecY. May contact the channel plug during translocation.</text>
</comment>
<comment type="subunit">
    <text evidence="9">Component of the Sec protein translocase complex. Heterotrimer consisting of SecY, SecE and SecG subunits. The heterotrimers can form oligomers, although 1 heterotrimer is thought to be able to translocate proteins. Interacts with the ribosome. Interacts with SecDF, and other proteins may be involved. Interacts with SecA.</text>
</comment>
<reference evidence="10 11" key="1">
    <citation type="submission" date="2016-10" db="EMBL/GenBank/DDBJ databases">
        <title>Rodentibacter gen. nov. and new species.</title>
        <authorList>
            <person name="Christensen H."/>
        </authorList>
    </citation>
    <scope>NUCLEOTIDE SEQUENCE [LARGE SCALE GENOMIC DNA]</scope>
    <source>
        <strain evidence="10 11">Ac69</strain>
    </source>
</reference>
<feature type="transmembrane region" description="Helical" evidence="9">
    <location>
        <begin position="105"/>
        <end position="132"/>
    </location>
</feature>
<dbReference type="PANTHER" id="PTHR33910:SF1">
    <property type="entry name" value="PROTEIN TRANSLOCASE SUBUNIT SECE"/>
    <property type="match status" value="1"/>
</dbReference>
<feature type="transmembrane region" description="Helical" evidence="9">
    <location>
        <begin position="51"/>
        <end position="71"/>
    </location>
</feature>
<dbReference type="InterPro" id="IPR001901">
    <property type="entry name" value="Translocase_SecE/Sec61-g"/>
</dbReference>
<dbReference type="Pfam" id="PF00584">
    <property type="entry name" value="SecE"/>
    <property type="match status" value="1"/>
</dbReference>
<dbReference type="RefSeq" id="WP_077427058.1">
    <property type="nucleotide sequence ID" value="NZ_MLHH01000010.1"/>
</dbReference>
<protein>
    <recommendedName>
        <fullName evidence="9">Protein translocase subunit SecE</fullName>
    </recommendedName>
</protein>
<dbReference type="STRING" id="1908258.BKK48_04975"/>
<dbReference type="HAMAP" id="MF_00422">
    <property type="entry name" value="SecE"/>
    <property type="match status" value="1"/>
</dbReference>
<dbReference type="GO" id="GO:0005886">
    <property type="term" value="C:plasma membrane"/>
    <property type="evidence" value="ECO:0007669"/>
    <property type="project" value="UniProtKB-UniRule"/>
</dbReference>
<sequence>MTTEIVDKKKKTEEPVEGKSKGLNTLLWILVVVFFAAAAIGNVYFQKVYSTPVRVIGMAVALVLALIFAAITNQGVKARNFFKEARNEARKVVWPNRSETRQTTLIVIGVTIIASLFFWAADSIIVSIINFLTDLRF</sequence>
<dbReference type="PROSITE" id="PS01067">
    <property type="entry name" value="SECE_SEC61G"/>
    <property type="match status" value="1"/>
</dbReference>
<evidence type="ECO:0000256" key="8">
    <source>
        <dbReference type="ARBA" id="ARBA00023136"/>
    </source>
</evidence>
<evidence type="ECO:0000256" key="7">
    <source>
        <dbReference type="ARBA" id="ARBA00023010"/>
    </source>
</evidence>
<keyword evidence="6 9" id="KW-1133">Transmembrane helix</keyword>
<comment type="subcellular location">
    <subcellularLocation>
        <location evidence="1">Membrane</location>
    </subcellularLocation>
</comment>
<comment type="caution">
    <text evidence="10">The sequence shown here is derived from an EMBL/GenBank/DDBJ whole genome shotgun (WGS) entry which is preliminary data.</text>
</comment>
<name>A0A1V3I9A1_9PAST</name>
<gene>
    <name evidence="9" type="primary">secE</name>
    <name evidence="10" type="ORF">BKK48_04975</name>
</gene>
<keyword evidence="3 9" id="KW-1003">Cell membrane</keyword>
<proteinExistence type="inferred from homology"/>
<dbReference type="NCBIfam" id="TIGR00964">
    <property type="entry name" value="secE_bact"/>
    <property type="match status" value="1"/>
</dbReference>
<dbReference type="EMBL" id="MLHH01000010">
    <property type="protein sequence ID" value="OOF36607.1"/>
    <property type="molecule type" value="Genomic_DNA"/>
</dbReference>
<keyword evidence="2 9" id="KW-0813">Transport</keyword>
<dbReference type="GO" id="GO:0008320">
    <property type="term" value="F:protein transmembrane transporter activity"/>
    <property type="evidence" value="ECO:0007669"/>
    <property type="project" value="UniProtKB-UniRule"/>
</dbReference>
<evidence type="ECO:0000256" key="4">
    <source>
        <dbReference type="ARBA" id="ARBA00022692"/>
    </source>
</evidence>
<keyword evidence="8 9" id="KW-0472">Membrane</keyword>
<comment type="caution">
    <text evidence="9">Lacks conserved residue(s) required for the propagation of feature annotation.</text>
</comment>
<keyword evidence="11" id="KW-1185">Reference proteome</keyword>